<evidence type="ECO:0000256" key="1">
    <source>
        <dbReference type="ARBA" id="ARBA00009865"/>
    </source>
</evidence>
<organism evidence="6 7">
    <name type="scientific">Elliptochloris bilobata</name>
    <dbReference type="NCBI Taxonomy" id="381761"/>
    <lineage>
        <taxon>Eukaryota</taxon>
        <taxon>Viridiplantae</taxon>
        <taxon>Chlorophyta</taxon>
        <taxon>core chlorophytes</taxon>
        <taxon>Trebouxiophyceae</taxon>
        <taxon>Trebouxiophyceae incertae sedis</taxon>
        <taxon>Elliptochloris clade</taxon>
        <taxon>Elliptochloris</taxon>
    </lineage>
</organism>
<sequence>MWLAAAKLFVVTTHGRDVADFHPGEKFRDTNSELIQAHGGGILYHDSAYYWYGENKDGPTYTAFSLSGSPARVDVIGVSCYSSRDLVSWRNEGVVLRGGTHPDLAPHRVVERPKVLWNEVTRQFVMWVHVDDANYETACVGVATSPRATGPFAYRGSFRPHGQQSRDLTLFQDDDGVGYIAYSSEDNRVMHIGQLTRDFTAVQAKYVRALVGLSREAPSMFKAAGHYFLLTSGCTGWEPNRAEVFHATSPMGEWRSLGNPCVGGSELDMATTFFSQATAVLPLPGQPGRILFMADQWDVRDLGRSRYVWLPLWVLPLPALEPGPPVDVVVRWHDSWHMTDFEKVPRPRKVRYARASPPPPPAGLFGRRGTPP</sequence>
<keyword evidence="7" id="KW-1185">Reference proteome</keyword>
<dbReference type="PANTHER" id="PTHR22925">
    <property type="entry name" value="GLYCOSYL HYDROLASE 43 FAMILY MEMBER"/>
    <property type="match status" value="1"/>
</dbReference>
<evidence type="ECO:0000313" key="6">
    <source>
        <dbReference type="EMBL" id="KAK9833267.1"/>
    </source>
</evidence>
<dbReference type="InterPro" id="IPR006710">
    <property type="entry name" value="Glyco_hydro_43"/>
</dbReference>
<dbReference type="GO" id="GO:0005975">
    <property type="term" value="P:carbohydrate metabolic process"/>
    <property type="evidence" value="ECO:0007669"/>
    <property type="project" value="InterPro"/>
</dbReference>
<dbReference type="Gene3D" id="2.115.10.20">
    <property type="entry name" value="Glycosyl hydrolase domain, family 43"/>
    <property type="match status" value="1"/>
</dbReference>
<dbReference type="AlphaFoldDB" id="A0AAW1RJ08"/>
<evidence type="ECO:0000256" key="5">
    <source>
        <dbReference type="SAM" id="MobiDB-lite"/>
    </source>
</evidence>
<keyword evidence="3 4" id="KW-0326">Glycosidase</keyword>
<gene>
    <name evidence="6" type="ORF">WJX81_001332</name>
</gene>
<dbReference type="CDD" id="cd18825">
    <property type="entry name" value="GH43_CtGH43-like"/>
    <property type="match status" value="1"/>
</dbReference>
<name>A0AAW1RJ08_9CHLO</name>
<dbReference type="Pfam" id="PF04616">
    <property type="entry name" value="Glyco_hydro_43"/>
    <property type="match status" value="1"/>
</dbReference>
<evidence type="ECO:0000256" key="3">
    <source>
        <dbReference type="ARBA" id="ARBA00023295"/>
    </source>
</evidence>
<evidence type="ECO:0000256" key="2">
    <source>
        <dbReference type="ARBA" id="ARBA00022801"/>
    </source>
</evidence>
<dbReference type="GO" id="GO:0004553">
    <property type="term" value="F:hydrolase activity, hydrolyzing O-glycosyl compounds"/>
    <property type="evidence" value="ECO:0007669"/>
    <property type="project" value="InterPro"/>
</dbReference>
<dbReference type="InterPro" id="IPR023296">
    <property type="entry name" value="Glyco_hydro_beta-prop_sf"/>
</dbReference>
<comment type="caution">
    <text evidence="6">The sequence shown here is derived from an EMBL/GenBank/DDBJ whole genome shotgun (WGS) entry which is preliminary data.</text>
</comment>
<reference evidence="6 7" key="1">
    <citation type="journal article" date="2024" name="Nat. Commun.">
        <title>Phylogenomics reveals the evolutionary origins of lichenization in chlorophyte algae.</title>
        <authorList>
            <person name="Puginier C."/>
            <person name="Libourel C."/>
            <person name="Otte J."/>
            <person name="Skaloud P."/>
            <person name="Haon M."/>
            <person name="Grisel S."/>
            <person name="Petersen M."/>
            <person name="Berrin J.G."/>
            <person name="Delaux P.M."/>
            <person name="Dal Grande F."/>
            <person name="Keller J."/>
        </authorList>
    </citation>
    <scope>NUCLEOTIDE SEQUENCE [LARGE SCALE GENOMIC DNA]</scope>
    <source>
        <strain evidence="6 7">SAG 245.80</strain>
    </source>
</reference>
<dbReference type="PANTHER" id="PTHR22925:SF3">
    <property type="entry name" value="GLYCOSYL HYDROLASE FAMILY PROTEIN 43"/>
    <property type="match status" value="1"/>
</dbReference>
<protein>
    <recommendedName>
        <fullName evidence="8">Glycosyl hydrolase family 43 protein</fullName>
    </recommendedName>
</protein>
<feature type="region of interest" description="Disordered" evidence="5">
    <location>
        <begin position="351"/>
        <end position="372"/>
    </location>
</feature>
<dbReference type="Proteomes" id="UP001445335">
    <property type="component" value="Unassembled WGS sequence"/>
</dbReference>
<evidence type="ECO:0000256" key="4">
    <source>
        <dbReference type="RuleBase" id="RU361187"/>
    </source>
</evidence>
<accession>A0AAW1RJ08</accession>
<proteinExistence type="inferred from homology"/>
<comment type="similarity">
    <text evidence="1 4">Belongs to the glycosyl hydrolase 43 family.</text>
</comment>
<dbReference type="EMBL" id="JALJOU010000037">
    <property type="protein sequence ID" value="KAK9833267.1"/>
    <property type="molecule type" value="Genomic_DNA"/>
</dbReference>
<evidence type="ECO:0008006" key="8">
    <source>
        <dbReference type="Google" id="ProtNLM"/>
    </source>
</evidence>
<dbReference type="SUPFAM" id="SSF75005">
    <property type="entry name" value="Arabinanase/levansucrase/invertase"/>
    <property type="match status" value="1"/>
</dbReference>
<keyword evidence="2 4" id="KW-0378">Hydrolase</keyword>
<evidence type="ECO:0000313" key="7">
    <source>
        <dbReference type="Proteomes" id="UP001445335"/>
    </source>
</evidence>